<dbReference type="AlphaFoldDB" id="A0A4P9VJ26"/>
<sequence>MINLNMLASGTLLHTYSSSLFTTYRQSLWLIKRHDSSYQANFQSWGKALSFTQLQQLRAAASRSTFKPAICSSSVACILLNNLGVSAHITLRLQGSRWLLLVPQIRPDFGDTVLKLPSGYVPSESLSSPQNTVLQEVAEELLWLTPDRRQCLVTSFDQKPLPIFYPSIPLHSQSQTAVMLSQAQRPHHRIATYYKNQLKGEQCHLYLHQSTQSAQLVSYFEFKLLPDFIQKEKLSLFHCEDVWNDQSQSVEVRFNENTLVVWAEIDENNQLTGKATTLHNGQLIPICDTSKFYLSEYFCSRQGIWVKDNNQPFQEGTDT</sequence>
<comment type="caution">
    <text evidence="1">The sequence shown here is derived from an EMBL/GenBank/DDBJ whole genome shotgun (WGS) entry which is preliminary data.</text>
</comment>
<protein>
    <submittedName>
        <fullName evidence="1">Uncharacterized protein</fullName>
    </submittedName>
</protein>
<accession>A0A4P9VJ26</accession>
<name>A0A4P9VJ26_9GAMM</name>
<gene>
    <name evidence="1" type="ORF">B9G39_02915</name>
</gene>
<evidence type="ECO:0000313" key="2">
    <source>
        <dbReference type="Proteomes" id="UP000257039"/>
    </source>
</evidence>
<dbReference type="EMBL" id="NDXW01000001">
    <property type="protein sequence ID" value="RDH42479.1"/>
    <property type="molecule type" value="Genomic_DNA"/>
</dbReference>
<organism evidence="1 2">
    <name type="scientific">Zooshikella ganghwensis</name>
    <dbReference type="NCBI Taxonomy" id="202772"/>
    <lineage>
        <taxon>Bacteria</taxon>
        <taxon>Pseudomonadati</taxon>
        <taxon>Pseudomonadota</taxon>
        <taxon>Gammaproteobacteria</taxon>
        <taxon>Oceanospirillales</taxon>
        <taxon>Zooshikellaceae</taxon>
        <taxon>Zooshikella</taxon>
    </lineage>
</organism>
<reference evidence="1 2" key="1">
    <citation type="submission" date="2017-04" db="EMBL/GenBank/DDBJ databases">
        <title>Draft genome sequence of Zooshikella ganghwensis VG4 isolated from Red Sea sediments.</title>
        <authorList>
            <person name="Rehman Z."/>
            <person name="Alam I."/>
            <person name="Kamau A."/>
            <person name="Bajic V."/>
            <person name="Leiknes T."/>
        </authorList>
    </citation>
    <scope>NUCLEOTIDE SEQUENCE [LARGE SCALE GENOMIC DNA]</scope>
    <source>
        <strain evidence="1 2">VG4</strain>
    </source>
</reference>
<dbReference type="Proteomes" id="UP000257039">
    <property type="component" value="Unassembled WGS sequence"/>
</dbReference>
<evidence type="ECO:0000313" key="1">
    <source>
        <dbReference type="EMBL" id="RDH42479.1"/>
    </source>
</evidence>
<keyword evidence="2" id="KW-1185">Reference proteome</keyword>
<proteinExistence type="predicted"/>